<gene>
    <name evidence="2" type="ORF">GOQ30_08845</name>
</gene>
<evidence type="ECO:0008006" key="4">
    <source>
        <dbReference type="Google" id="ProtNLM"/>
    </source>
</evidence>
<accession>A0A6I4ILK3</accession>
<name>A0A6I4ILK3_9FLAO</name>
<keyword evidence="3" id="KW-1185">Reference proteome</keyword>
<feature type="chain" id="PRO_5026064136" description="DUF1735 domain-containing protein" evidence="1">
    <location>
        <begin position="25"/>
        <end position="276"/>
    </location>
</feature>
<comment type="caution">
    <text evidence="2">The sequence shown here is derived from an EMBL/GenBank/DDBJ whole genome shotgun (WGS) entry which is preliminary data.</text>
</comment>
<dbReference type="EMBL" id="WQLW01000005">
    <property type="protein sequence ID" value="MVO09262.1"/>
    <property type="molecule type" value="Genomic_DNA"/>
</dbReference>
<dbReference type="AlphaFoldDB" id="A0A6I4ILK3"/>
<feature type="signal peptide" evidence="1">
    <location>
        <begin position="1"/>
        <end position="24"/>
    </location>
</feature>
<reference evidence="3" key="1">
    <citation type="submission" date="2019-05" db="EMBL/GenBank/DDBJ databases">
        <title>Flavobacterium profundi sp. nov., isolated from a deep-sea seamount.</title>
        <authorList>
            <person name="Zhang D.-C."/>
        </authorList>
    </citation>
    <scope>NUCLEOTIDE SEQUENCE [LARGE SCALE GENOMIC DNA]</scope>
    <source>
        <strain evidence="3">TP390</strain>
    </source>
</reference>
<keyword evidence="1" id="KW-0732">Signal</keyword>
<dbReference type="Proteomes" id="UP000431264">
    <property type="component" value="Unassembled WGS sequence"/>
</dbReference>
<dbReference type="OrthoDB" id="9804511at2"/>
<organism evidence="2 3">
    <name type="scientific">Flavobacterium profundi</name>
    <dbReference type="NCBI Taxonomy" id="1774945"/>
    <lineage>
        <taxon>Bacteria</taxon>
        <taxon>Pseudomonadati</taxon>
        <taxon>Bacteroidota</taxon>
        <taxon>Flavobacteriia</taxon>
        <taxon>Flavobacteriales</taxon>
        <taxon>Flavobacteriaceae</taxon>
        <taxon>Flavobacterium</taxon>
    </lineage>
</organism>
<evidence type="ECO:0000313" key="3">
    <source>
        <dbReference type="Proteomes" id="UP000431264"/>
    </source>
</evidence>
<protein>
    <recommendedName>
        <fullName evidence="4">DUF1735 domain-containing protein</fullName>
    </recommendedName>
</protein>
<sequence>MKLLKINFLYLALVFMALTYTSCEEDVASDNELSEYVGLEERRVIEILPTETGVVETKIYSTASSVSRTVNLLVDSSTNIDLNYVSFPSSITIPAGTTEVPFEIVFENYGLGAAGKTFALKIEAQAGMNVGLPVGSVTTSNGYSSNTSKLFKITARDYCPNTSVNLSIKFDNYPEETAWELYDASFNLIASGGFDASGTTITGYAALGFADQETFSTDFCLESGDYTFVIYDDYGDGMYTSASVQGNYTVKLQDGTVLVQGGGNFGSFQDTAFTIQ</sequence>
<proteinExistence type="predicted"/>
<evidence type="ECO:0000313" key="2">
    <source>
        <dbReference type="EMBL" id="MVO09262.1"/>
    </source>
</evidence>
<dbReference type="RefSeq" id="WP_140997640.1">
    <property type="nucleotide sequence ID" value="NZ_VDCZ01000005.1"/>
</dbReference>
<evidence type="ECO:0000256" key="1">
    <source>
        <dbReference type="SAM" id="SignalP"/>
    </source>
</evidence>